<evidence type="ECO:0000256" key="4">
    <source>
        <dbReference type="RuleBase" id="RU361187"/>
    </source>
</evidence>
<dbReference type="InterPro" id="IPR006710">
    <property type="entry name" value="Glyco_hydro_43"/>
</dbReference>
<comment type="caution">
    <text evidence="6">The sequence shown here is derived from an EMBL/GenBank/DDBJ whole genome shotgun (WGS) entry which is preliminary data.</text>
</comment>
<accession>A0ABP6ZZ52</accession>
<evidence type="ECO:0000256" key="5">
    <source>
        <dbReference type="SAM" id="SignalP"/>
    </source>
</evidence>
<protein>
    <submittedName>
        <fullName evidence="6">Family 43 glycosylhydrolase</fullName>
    </submittedName>
</protein>
<keyword evidence="3 4" id="KW-0326">Glycosidase</keyword>
<dbReference type="InterPro" id="IPR023296">
    <property type="entry name" value="Glyco_hydro_beta-prop_sf"/>
</dbReference>
<evidence type="ECO:0000313" key="7">
    <source>
        <dbReference type="Proteomes" id="UP001500630"/>
    </source>
</evidence>
<dbReference type="Gene3D" id="2.115.10.20">
    <property type="entry name" value="Glycosyl hydrolase domain, family 43"/>
    <property type="match status" value="1"/>
</dbReference>
<organism evidence="6 7">
    <name type="scientific">Nonomuraea rosea</name>
    <dbReference type="NCBI Taxonomy" id="638574"/>
    <lineage>
        <taxon>Bacteria</taxon>
        <taxon>Bacillati</taxon>
        <taxon>Actinomycetota</taxon>
        <taxon>Actinomycetes</taxon>
        <taxon>Streptosporangiales</taxon>
        <taxon>Streptosporangiaceae</taxon>
        <taxon>Nonomuraea</taxon>
    </lineage>
</organism>
<evidence type="ECO:0000256" key="1">
    <source>
        <dbReference type="ARBA" id="ARBA00009865"/>
    </source>
</evidence>
<feature type="signal peptide" evidence="5">
    <location>
        <begin position="1"/>
        <end position="32"/>
    </location>
</feature>
<dbReference type="SUPFAM" id="SSF75005">
    <property type="entry name" value="Arabinanase/levansucrase/invertase"/>
    <property type="match status" value="1"/>
</dbReference>
<keyword evidence="7" id="KW-1185">Reference proteome</keyword>
<evidence type="ECO:0000256" key="3">
    <source>
        <dbReference type="ARBA" id="ARBA00023295"/>
    </source>
</evidence>
<comment type="similarity">
    <text evidence="1 4">Belongs to the glycosyl hydrolase 43 family.</text>
</comment>
<proteinExistence type="inferred from homology"/>
<gene>
    <name evidence="6" type="ORF">GCM10022419_128980</name>
</gene>
<sequence>MTDSDNGLNVDRRSLLAGAAGLLGAAALPATAAQATPSAAVPTNVPMNVPMNASMKKYPPNWPELQPYGLADTRLDLWPRADNSSILPLELRPRDQELGRVWMRDTYVNCFIVKGRPVYVATGTTRAPGVAGPAPWNDGIFVWTAPSLSGPWKLADTTGIRPGAERGKVWSPEFVGENRPGRTIVAPWQEYWNDDQFGKRSDVWAPEVHRFRGKWYIVACMGDHSKKVGSFLLVSEGGVEGPYRLVQGNLDKPFGDSFIGGPAFIEPGAYHHIDGSLYTEGDDAWLVLHNNLYAKFRDDMEDIVPTTNLPAFQQTPYTPEPYLEGSYVFKHGGKYYLLHAAWNRTSTNPDGSTRYAYDPPGTGRAQYHYDAIVSVSDTFEGPYSKRWTAGVGAGHNNVFMDHRGQLWATFFRNPRFGYWSDPARVGDTAVAGIVRMEWTGPNGNRLYVQRRK</sequence>
<evidence type="ECO:0000256" key="2">
    <source>
        <dbReference type="ARBA" id="ARBA00022801"/>
    </source>
</evidence>
<dbReference type="InterPro" id="IPR006311">
    <property type="entry name" value="TAT_signal"/>
</dbReference>
<name>A0ABP6ZZ52_9ACTN</name>
<dbReference type="PROSITE" id="PS51318">
    <property type="entry name" value="TAT"/>
    <property type="match status" value="1"/>
</dbReference>
<reference evidence="7" key="1">
    <citation type="journal article" date="2019" name="Int. J. Syst. Evol. Microbiol.">
        <title>The Global Catalogue of Microorganisms (GCM) 10K type strain sequencing project: providing services to taxonomists for standard genome sequencing and annotation.</title>
        <authorList>
            <consortium name="The Broad Institute Genomics Platform"/>
            <consortium name="The Broad Institute Genome Sequencing Center for Infectious Disease"/>
            <person name="Wu L."/>
            <person name="Ma J."/>
        </authorList>
    </citation>
    <scope>NUCLEOTIDE SEQUENCE [LARGE SCALE GENOMIC DNA]</scope>
    <source>
        <strain evidence="7">JCM 17326</strain>
    </source>
</reference>
<evidence type="ECO:0000313" key="6">
    <source>
        <dbReference type="EMBL" id="GAA3621524.1"/>
    </source>
</evidence>
<dbReference type="InterPro" id="IPR051795">
    <property type="entry name" value="Glycosyl_Hydrlase_43"/>
</dbReference>
<feature type="chain" id="PRO_5046534302" evidence="5">
    <location>
        <begin position="33"/>
        <end position="452"/>
    </location>
</feature>
<dbReference type="Proteomes" id="UP001500630">
    <property type="component" value="Unassembled WGS sequence"/>
</dbReference>
<dbReference type="RefSeq" id="WP_345579308.1">
    <property type="nucleotide sequence ID" value="NZ_BAABDQ010000065.1"/>
</dbReference>
<dbReference type="EMBL" id="BAABDQ010000065">
    <property type="protein sequence ID" value="GAA3621524.1"/>
    <property type="molecule type" value="Genomic_DNA"/>
</dbReference>
<keyword evidence="5" id="KW-0732">Signal</keyword>
<dbReference type="PANTHER" id="PTHR42812">
    <property type="entry name" value="BETA-XYLOSIDASE"/>
    <property type="match status" value="1"/>
</dbReference>
<dbReference type="PANTHER" id="PTHR42812:SF14">
    <property type="entry name" value="SECRETED PROTEIN"/>
    <property type="match status" value="1"/>
</dbReference>
<keyword evidence="2 4" id="KW-0378">Hydrolase</keyword>
<dbReference type="Pfam" id="PF04616">
    <property type="entry name" value="Glyco_hydro_43"/>
    <property type="match status" value="1"/>
</dbReference>